<dbReference type="Proteomes" id="UP000278807">
    <property type="component" value="Unassembled WGS sequence"/>
</dbReference>
<gene>
    <name evidence="3" type="ORF">HNAJ_LOCUS13339</name>
</gene>
<protein>
    <submittedName>
        <fullName evidence="5">Protein kinase domain-containing protein</fullName>
    </submittedName>
</protein>
<dbReference type="EMBL" id="UZAE01015297">
    <property type="protein sequence ID" value="VDO15625.1"/>
    <property type="molecule type" value="Genomic_DNA"/>
</dbReference>
<dbReference type="FunFam" id="1.10.510.10:FF:000512">
    <property type="entry name" value="AKT serine/threonine kinase 1"/>
    <property type="match status" value="1"/>
</dbReference>
<evidence type="ECO:0000259" key="2">
    <source>
        <dbReference type="PROSITE" id="PS50011"/>
    </source>
</evidence>
<feature type="region of interest" description="Disordered" evidence="1">
    <location>
        <begin position="163"/>
        <end position="182"/>
    </location>
</feature>
<dbReference type="InterPro" id="IPR011009">
    <property type="entry name" value="Kinase-like_dom_sf"/>
</dbReference>
<dbReference type="STRING" id="102285.A0A0R3TZR6"/>
<reference evidence="5" key="1">
    <citation type="submission" date="2017-02" db="UniProtKB">
        <authorList>
            <consortium name="WormBaseParasite"/>
        </authorList>
    </citation>
    <scope>IDENTIFICATION</scope>
</reference>
<dbReference type="AlphaFoldDB" id="A0A0R3TZR6"/>
<dbReference type="PANTHER" id="PTHR24347">
    <property type="entry name" value="SERINE/THREONINE-PROTEIN KINASE"/>
    <property type="match status" value="1"/>
</dbReference>
<organism evidence="5">
    <name type="scientific">Rodentolepis nana</name>
    <name type="common">Dwarf tapeworm</name>
    <name type="synonym">Hymenolepis nana</name>
    <dbReference type="NCBI Taxonomy" id="102285"/>
    <lineage>
        <taxon>Eukaryota</taxon>
        <taxon>Metazoa</taxon>
        <taxon>Spiralia</taxon>
        <taxon>Lophotrochozoa</taxon>
        <taxon>Platyhelminthes</taxon>
        <taxon>Cestoda</taxon>
        <taxon>Eucestoda</taxon>
        <taxon>Cyclophyllidea</taxon>
        <taxon>Hymenolepididae</taxon>
        <taxon>Rodentolepis</taxon>
    </lineage>
</organism>
<dbReference type="GO" id="GO:0005524">
    <property type="term" value="F:ATP binding"/>
    <property type="evidence" value="ECO:0007669"/>
    <property type="project" value="InterPro"/>
</dbReference>
<sequence>MKKRFYSYYEVKPKRRIKIVTGGELFDRIVDRGSFTEKDASDLIRQVLLATEYMHSRGVVHRDLKDSLLSSGADSDFEDNESEKSVYIRKRRNALIPCELSLRNDDDPKIREAMEYFYGPADDKRLRNPSYCSTDSPCFSFQDHDFQYQNETESQIDLEPLFQSLPQSNSHSSSSDNDNARI</sequence>
<evidence type="ECO:0000313" key="3">
    <source>
        <dbReference type="EMBL" id="VDO15625.1"/>
    </source>
</evidence>
<proteinExistence type="predicted"/>
<dbReference type="GO" id="GO:0004672">
    <property type="term" value="F:protein kinase activity"/>
    <property type="evidence" value="ECO:0007669"/>
    <property type="project" value="InterPro"/>
</dbReference>
<dbReference type="SUPFAM" id="SSF56112">
    <property type="entry name" value="Protein kinase-like (PK-like)"/>
    <property type="match status" value="1"/>
</dbReference>
<dbReference type="InterPro" id="IPR000719">
    <property type="entry name" value="Prot_kinase_dom"/>
</dbReference>
<feature type="domain" description="Protein kinase" evidence="2">
    <location>
        <begin position="1"/>
        <end position="182"/>
    </location>
</feature>
<keyword evidence="4" id="KW-1185">Reference proteome</keyword>
<dbReference type="PROSITE" id="PS50011">
    <property type="entry name" value="PROTEIN_KINASE_DOM"/>
    <property type="match status" value="1"/>
</dbReference>
<dbReference type="Pfam" id="PF00069">
    <property type="entry name" value="Pkinase"/>
    <property type="match status" value="1"/>
</dbReference>
<dbReference type="Gene3D" id="1.10.510.10">
    <property type="entry name" value="Transferase(Phosphotransferase) domain 1"/>
    <property type="match status" value="1"/>
</dbReference>
<evidence type="ECO:0000256" key="1">
    <source>
        <dbReference type="SAM" id="MobiDB-lite"/>
    </source>
</evidence>
<evidence type="ECO:0000313" key="5">
    <source>
        <dbReference type="WBParaSite" id="HNAJ_0001336501-mRNA-1"/>
    </source>
</evidence>
<dbReference type="WBParaSite" id="HNAJ_0001336501-mRNA-1">
    <property type="protein sequence ID" value="HNAJ_0001336501-mRNA-1"/>
    <property type="gene ID" value="HNAJ_0001336501"/>
</dbReference>
<name>A0A0R3TZR6_RODNA</name>
<evidence type="ECO:0000313" key="4">
    <source>
        <dbReference type="Proteomes" id="UP000278807"/>
    </source>
</evidence>
<dbReference type="OrthoDB" id="193931at2759"/>
<reference evidence="3 4" key="2">
    <citation type="submission" date="2018-11" db="EMBL/GenBank/DDBJ databases">
        <authorList>
            <consortium name="Pathogen Informatics"/>
        </authorList>
    </citation>
    <scope>NUCLEOTIDE SEQUENCE [LARGE SCALE GENOMIC DNA]</scope>
</reference>
<feature type="compositionally biased region" description="Low complexity" evidence="1">
    <location>
        <begin position="168"/>
        <end position="182"/>
    </location>
</feature>
<accession>A0A0R3TZR6</accession>